<evidence type="ECO:0000256" key="6">
    <source>
        <dbReference type="ARBA" id="ARBA00023136"/>
    </source>
</evidence>
<dbReference type="WBParaSite" id="MBELARI_LOCUS21408.2">
    <property type="protein sequence ID" value="MBELARI_LOCUS21408.2"/>
    <property type="gene ID" value="MBELARI_LOCUS21408"/>
</dbReference>
<keyword evidence="3 8" id="KW-0813">Transport</keyword>
<dbReference type="GO" id="GO:0015250">
    <property type="term" value="F:water channel activity"/>
    <property type="evidence" value="ECO:0007669"/>
    <property type="project" value="TreeGrafter"/>
</dbReference>
<evidence type="ECO:0000256" key="9">
    <source>
        <dbReference type="SAM" id="Phobius"/>
    </source>
</evidence>
<dbReference type="InterPro" id="IPR050363">
    <property type="entry name" value="MIP/Aquaporin"/>
</dbReference>
<dbReference type="PANTHER" id="PTHR43829:SF9">
    <property type="entry name" value="AQUAPORIN-9"/>
    <property type="match status" value="1"/>
</dbReference>
<sequence>MESLRVKVHVKHELGRALLGEFIGTLVLVLIGTSVVAQHILPSPRLNDFIGVNVGFGLAIAFGVAVSAKLSGGHINPAVSLMFLSFRALSPVAFILYTLVQTAGAFVGAALTYAVYHEAIENFSPGVRLVAGGKASAGIWASYPAGHLSLFGGLVDQIVATAVFCFLIAHITDKRNSYPSWVQPLLVGLSFVAIGNAFGFNCGYPCNPARDFGPRLFTFFFYGGDVFTHKGWFWVPIVGPFIGALIGAWVYQFAIGFHTTKEEETRYVIVGKSEKTEERKPLTSTGEEVEMHTA</sequence>
<keyword evidence="10" id="KW-1185">Reference proteome</keyword>
<accession>A0AAF3F4V9</accession>
<proteinExistence type="inferred from homology"/>
<dbReference type="CDD" id="cd00333">
    <property type="entry name" value="MIP"/>
    <property type="match status" value="1"/>
</dbReference>
<evidence type="ECO:0000256" key="4">
    <source>
        <dbReference type="ARBA" id="ARBA00022692"/>
    </source>
</evidence>
<dbReference type="InterPro" id="IPR000425">
    <property type="entry name" value="MIP"/>
</dbReference>
<comment type="similarity">
    <text evidence="2 8">Belongs to the MIP/aquaporin (TC 1.A.8) family.</text>
</comment>
<dbReference type="Pfam" id="PF00230">
    <property type="entry name" value="MIP"/>
    <property type="match status" value="1"/>
</dbReference>
<comment type="subcellular location">
    <subcellularLocation>
        <location evidence="1">Membrane</location>
        <topology evidence="1">Multi-pass membrane protein</topology>
    </subcellularLocation>
</comment>
<protein>
    <submittedName>
        <fullName evidence="11">Uncharacterized protein</fullName>
    </submittedName>
</protein>
<evidence type="ECO:0000256" key="1">
    <source>
        <dbReference type="ARBA" id="ARBA00004141"/>
    </source>
</evidence>
<evidence type="ECO:0000256" key="8">
    <source>
        <dbReference type="RuleBase" id="RU000477"/>
    </source>
</evidence>
<feature type="transmembrane region" description="Helical" evidence="9">
    <location>
        <begin position="92"/>
        <end position="116"/>
    </location>
</feature>
<name>A0AAF3F4V9_9BILA</name>
<dbReference type="NCBIfam" id="TIGR00861">
    <property type="entry name" value="MIP"/>
    <property type="match status" value="1"/>
</dbReference>
<dbReference type="SUPFAM" id="SSF81338">
    <property type="entry name" value="Aquaporin-like"/>
    <property type="match status" value="1"/>
</dbReference>
<feature type="transmembrane region" description="Helical" evidence="9">
    <location>
        <begin position="17"/>
        <end position="37"/>
    </location>
</feature>
<evidence type="ECO:0000313" key="10">
    <source>
        <dbReference type="Proteomes" id="UP000887575"/>
    </source>
</evidence>
<feature type="transmembrane region" description="Helical" evidence="9">
    <location>
        <begin position="148"/>
        <end position="169"/>
    </location>
</feature>
<dbReference type="Proteomes" id="UP000887575">
    <property type="component" value="Unassembled WGS sequence"/>
</dbReference>
<evidence type="ECO:0000256" key="5">
    <source>
        <dbReference type="ARBA" id="ARBA00022989"/>
    </source>
</evidence>
<dbReference type="InterPro" id="IPR023271">
    <property type="entry name" value="Aquaporin-like"/>
</dbReference>
<dbReference type="Gene3D" id="1.20.1080.10">
    <property type="entry name" value="Glycerol uptake facilitator protein"/>
    <property type="match status" value="1"/>
</dbReference>
<reference evidence="11" key="1">
    <citation type="submission" date="2024-02" db="UniProtKB">
        <authorList>
            <consortium name="WormBaseParasite"/>
        </authorList>
    </citation>
    <scope>IDENTIFICATION</scope>
</reference>
<evidence type="ECO:0000256" key="7">
    <source>
        <dbReference type="ARBA" id="ARBA00045280"/>
    </source>
</evidence>
<feature type="transmembrane region" description="Helical" evidence="9">
    <location>
        <begin position="181"/>
        <end position="200"/>
    </location>
</feature>
<keyword evidence="6 9" id="KW-0472">Membrane</keyword>
<feature type="transmembrane region" description="Helical" evidence="9">
    <location>
        <begin position="49"/>
        <end position="71"/>
    </location>
</feature>
<organism evidence="10 11">
    <name type="scientific">Mesorhabditis belari</name>
    <dbReference type="NCBI Taxonomy" id="2138241"/>
    <lineage>
        <taxon>Eukaryota</taxon>
        <taxon>Metazoa</taxon>
        <taxon>Ecdysozoa</taxon>
        <taxon>Nematoda</taxon>
        <taxon>Chromadorea</taxon>
        <taxon>Rhabditida</taxon>
        <taxon>Rhabditina</taxon>
        <taxon>Rhabditomorpha</taxon>
        <taxon>Rhabditoidea</taxon>
        <taxon>Rhabditidae</taxon>
        <taxon>Mesorhabditinae</taxon>
        <taxon>Mesorhabditis</taxon>
    </lineage>
</organism>
<dbReference type="GO" id="GO:0016323">
    <property type="term" value="C:basolateral plasma membrane"/>
    <property type="evidence" value="ECO:0007669"/>
    <property type="project" value="TreeGrafter"/>
</dbReference>
<dbReference type="PRINTS" id="PR00783">
    <property type="entry name" value="MINTRINSICP"/>
</dbReference>
<dbReference type="GO" id="GO:0015254">
    <property type="term" value="F:glycerol channel activity"/>
    <property type="evidence" value="ECO:0007669"/>
    <property type="project" value="TreeGrafter"/>
</dbReference>
<evidence type="ECO:0000256" key="3">
    <source>
        <dbReference type="ARBA" id="ARBA00022448"/>
    </source>
</evidence>
<evidence type="ECO:0000313" key="11">
    <source>
        <dbReference type="WBParaSite" id="MBELARI_LOCUS21408.2"/>
    </source>
</evidence>
<feature type="transmembrane region" description="Helical" evidence="9">
    <location>
        <begin position="231"/>
        <end position="251"/>
    </location>
</feature>
<dbReference type="AlphaFoldDB" id="A0AAF3F4V9"/>
<dbReference type="PANTHER" id="PTHR43829">
    <property type="entry name" value="AQUAPORIN OR AQUAGLYCEROPORIN RELATED"/>
    <property type="match status" value="1"/>
</dbReference>
<evidence type="ECO:0000256" key="2">
    <source>
        <dbReference type="ARBA" id="ARBA00006175"/>
    </source>
</evidence>
<comment type="function">
    <text evidence="7">Aquaglyceroporin that may modulate the water content and osmolytes during anhydrobiosis.</text>
</comment>
<keyword evidence="5 9" id="KW-1133">Transmembrane helix</keyword>
<keyword evidence="4 8" id="KW-0812">Transmembrane</keyword>